<dbReference type="PANTHER" id="PTHR30237">
    <property type="entry name" value="MURAMOYLTETRAPEPTIDE CARBOXYPEPTIDASE"/>
    <property type="match status" value="1"/>
</dbReference>
<dbReference type="STRING" id="1629334.Cva_01127"/>
<dbReference type="InterPro" id="IPR027478">
    <property type="entry name" value="LdcA_N"/>
</dbReference>
<dbReference type="PANTHER" id="PTHR30237:SF2">
    <property type="entry name" value="MUREIN TETRAPEPTIDE CARBOXYPEPTIDASE"/>
    <property type="match status" value="1"/>
</dbReference>
<dbReference type="InterPro" id="IPR040449">
    <property type="entry name" value="Peptidase_S66_N"/>
</dbReference>
<keyword evidence="10" id="KW-1185">Reference proteome</keyword>
<feature type="active site" description="Charge relay system" evidence="6">
    <location>
        <position position="289"/>
    </location>
</feature>
<proteinExistence type="inferred from homology"/>
<dbReference type="GO" id="GO:0006508">
    <property type="term" value="P:proteolysis"/>
    <property type="evidence" value="ECO:0007669"/>
    <property type="project" value="UniProtKB-KW"/>
</dbReference>
<dbReference type="PIRSF" id="PIRSF028757">
    <property type="entry name" value="LD-carboxypeptidase"/>
    <property type="match status" value="1"/>
</dbReference>
<evidence type="ECO:0000259" key="8">
    <source>
        <dbReference type="Pfam" id="PF17676"/>
    </source>
</evidence>
<reference evidence="9 10" key="1">
    <citation type="submission" date="2015-03" db="EMBL/GenBank/DDBJ databases">
        <title>Caedibacter varicaedens, whole genome shotgun sequence.</title>
        <authorList>
            <person name="Suzuki H."/>
            <person name="Dapper A.L."/>
            <person name="Gibson A.K."/>
            <person name="Jackson C."/>
            <person name="Lee H."/>
            <person name="Pejaver V.R."/>
            <person name="Doak T."/>
            <person name="Lynch M."/>
        </authorList>
    </citation>
    <scope>NUCLEOTIDE SEQUENCE [LARGE SCALE GENOMIC DNA]</scope>
</reference>
<dbReference type="Proteomes" id="UP000036771">
    <property type="component" value="Unassembled WGS sequence"/>
</dbReference>
<dbReference type="SUPFAM" id="SSF141986">
    <property type="entry name" value="LD-carboxypeptidase A C-terminal domain-like"/>
    <property type="match status" value="1"/>
</dbReference>
<feature type="active site" description="Nucleophile" evidence="6">
    <location>
        <position position="119"/>
    </location>
</feature>
<evidence type="ECO:0000256" key="3">
    <source>
        <dbReference type="ARBA" id="ARBA00022670"/>
    </source>
</evidence>
<comment type="caution">
    <text evidence="9">The sequence shown here is derived from an EMBL/GenBank/DDBJ whole genome shotgun (WGS) entry which is preliminary data.</text>
</comment>
<dbReference type="InterPro" id="IPR003507">
    <property type="entry name" value="S66_fam"/>
</dbReference>
<evidence type="ECO:0000256" key="1">
    <source>
        <dbReference type="ARBA" id="ARBA00010233"/>
    </source>
</evidence>
<accession>A0A0K8MD84</accession>
<feature type="domain" description="LD-carboxypeptidase C-terminal" evidence="8">
    <location>
        <begin position="189"/>
        <end position="304"/>
    </location>
</feature>
<dbReference type="Gene3D" id="3.40.50.10740">
    <property type="entry name" value="Class I glutamine amidotransferase-like"/>
    <property type="match status" value="1"/>
</dbReference>
<dbReference type="EMBL" id="BBVC01000061">
    <property type="protein sequence ID" value="GAO98466.1"/>
    <property type="molecule type" value="Genomic_DNA"/>
</dbReference>
<dbReference type="GO" id="GO:0008236">
    <property type="term" value="F:serine-type peptidase activity"/>
    <property type="evidence" value="ECO:0007669"/>
    <property type="project" value="UniProtKB-KW"/>
</dbReference>
<evidence type="ECO:0000259" key="7">
    <source>
        <dbReference type="Pfam" id="PF02016"/>
    </source>
</evidence>
<dbReference type="AlphaFoldDB" id="A0A0K8MD84"/>
<sequence length="314" mass="35205">MVRKVSLIPTLKPGDRVELVAPSSAISGDDIKKSIKLLKSWELVPHVQPFWESTPPHPLYSNEDELRFKDLSLALSSSHSKAVWVLRGGCGATRLIPRLFEWSRSLASVPPPKLLIGFSDVTALHTFLIQEWNWPTLHAPNLRDLVAQRVTPSSMQALKDILLGYRKAIEETDLIPLNDLARQHAIIEAPLVGGNHSVLQYSIGTSWQLDCRGKILFLEDVNEQAYRIAERLEHFLQAGLFNGVEAILFGDYSYTPEHTPEDPSKLEYVLKYFAAGVSVPVFKMPGYGHDRVNKPLFMGKMARLETGMVSSLKI</sequence>
<keyword evidence="2 9" id="KW-0121">Carboxypeptidase</keyword>
<keyword evidence="4" id="KW-0378">Hydrolase</keyword>
<name>A0A0K8MD84_9PROT</name>
<dbReference type="InterPro" id="IPR027461">
    <property type="entry name" value="Carboxypeptidase_A_C_sf"/>
</dbReference>
<dbReference type="CDD" id="cd07025">
    <property type="entry name" value="Peptidase_S66"/>
    <property type="match status" value="1"/>
</dbReference>
<dbReference type="Pfam" id="PF17676">
    <property type="entry name" value="Peptidase_S66C"/>
    <property type="match status" value="1"/>
</dbReference>
<evidence type="ECO:0000313" key="9">
    <source>
        <dbReference type="EMBL" id="GAO98466.1"/>
    </source>
</evidence>
<comment type="similarity">
    <text evidence="1">Belongs to the peptidase S66 family.</text>
</comment>
<keyword evidence="5" id="KW-0720">Serine protease</keyword>
<dbReference type="SUPFAM" id="SSF52317">
    <property type="entry name" value="Class I glutamine amidotransferase-like"/>
    <property type="match status" value="1"/>
</dbReference>
<evidence type="ECO:0000256" key="4">
    <source>
        <dbReference type="ARBA" id="ARBA00022801"/>
    </source>
</evidence>
<dbReference type="InterPro" id="IPR040921">
    <property type="entry name" value="Peptidase_S66C"/>
</dbReference>
<dbReference type="GO" id="GO:0004180">
    <property type="term" value="F:carboxypeptidase activity"/>
    <property type="evidence" value="ECO:0007669"/>
    <property type="project" value="UniProtKB-KW"/>
</dbReference>
<feature type="active site" description="Charge relay system" evidence="6">
    <location>
        <position position="219"/>
    </location>
</feature>
<dbReference type="Gene3D" id="3.50.30.60">
    <property type="entry name" value="LD-carboxypeptidase A C-terminal domain-like"/>
    <property type="match status" value="1"/>
</dbReference>
<evidence type="ECO:0000256" key="6">
    <source>
        <dbReference type="PIRSR" id="PIRSR028757-1"/>
    </source>
</evidence>
<protein>
    <submittedName>
        <fullName evidence="9">Murein tetrapeptide carboxypeptidase</fullName>
    </submittedName>
</protein>
<keyword evidence="3" id="KW-0645">Protease</keyword>
<dbReference type="Pfam" id="PF02016">
    <property type="entry name" value="Peptidase_S66"/>
    <property type="match status" value="1"/>
</dbReference>
<dbReference type="InterPro" id="IPR029062">
    <property type="entry name" value="Class_I_gatase-like"/>
</dbReference>
<feature type="domain" description="LD-carboxypeptidase N-terminal" evidence="7">
    <location>
        <begin position="17"/>
        <end position="139"/>
    </location>
</feature>
<evidence type="ECO:0000256" key="5">
    <source>
        <dbReference type="ARBA" id="ARBA00022825"/>
    </source>
</evidence>
<evidence type="ECO:0000256" key="2">
    <source>
        <dbReference type="ARBA" id="ARBA00022645"/>
    </source>
</evidence>
<evidence type="ECO:0000313" key="10">
    <source>
        <dbReference type="Proteomes" id="UP000036771"/>
    </source>
</evidence>
<organism evidence="9 10">
    <name type="scientific">Caedimonas varicaedens</name>
    <dbReference type="NCBI Taxonomy" id="1629334"/>
    <lineage>
        <taxon>Bacteria</taxon>
        <taxon>Pseudomonadati</taxon>
        <taxon>Pseudomonadota</taxon>
        <taxon>Alphaproteobacteria</taxon>
        <taxon>Holosporales</taxon>
        <taxon>Caedimonadaceae</taxon>
        <taxon>Caedimonas</taxon>
    </lineage>
</organism>
<gene>
    <name evidence="9" type="ORF">Cva_01127</name>
</gene>